<feature type="domain" description="EamA" evidence="8">
    <location>
        <begin position="145"/>
        <end position="277"/>
    </location>
</feature>
<feature type="transmembrane region" description="Helical" evidence="7">
    <location>
        <begin position="93"/>
        <end position="111"/>
    </location>
</feature>
<sequence>MISPPQKYRHTQGIILLVATTLIWGTTFPVIKDVVSSLSPASLIAIRFAVAALVFVPFAGRPNARLVRDGVLLGFVFFTSLTSQTIGMETISANRAGFIIGLNVILVPLFGPLLGQRVPVRAFFSAGLALIGIGVMSWEGGALGIGDLWMFVCALSYAIYILLLDAVTSRHPPMPLTAIQLITVALLGGCWAAPEVREQFEAISGNFNALLYLGLIGTAATTWTQAVAQRWVTAHETAVLYALEPVFAAIFSFLLLGETLGVRGWFGGGLVLTGMIMSQIRT</sequence>
<keyword evidence="6 7" id="KW-0472">Membrane</keyword>
<evidence type="ECO:0000256" key="4">
    <source>
        <dbReference type="ARBA" id="ARBA00022692"/>
    </source>
</evidence>
<evidence type="ECO:0000256" key="5">
    <source>
        <dbReference type="ARBA" id="ARBA00022989"/>
    </source>
</evidence>
<evidence type="ECO:0000256" key="7">
    <source>
        <dbReference type="SAM" id="Phobius"/>
    </source>
</evidence>
<gene>
    <name evidence="9" type="ORF">H6G95_36840</name>
</gene>
<evidence type="ECO:0000313" key="9">
    <source>
        <dbReference type="EMBL" id="MBD2566019.1"/>
    </source>
</evidence>
<comment type="caution">
    <text evidence="9">The sequence shown here is derived from an EMBL/GenBank/DDBJ whole genome shotgun (WGS) entry which is preliminary data.</text>
</comment>
<evidence type="ECO:0000256" key="2">
    <source>
        <dbReference type="ARBA" id="ARBA00007362"/>
    </source>
</evidence>
<keyword evidence="4 7" id="KW-0812">Transmembrane</keyword>
<evidence type="ECO:0000313" key="10">
    <source>
        <dbReference type="Proteomes" id="UP000604661"/>
    </source>
</evidence>
<dbReference type="RefSeq" id="WP_190901674.1">
    <property type="nucleotide sequence ID" value="NZ_JACJTE010000132.1"/>
</dbReference>
<keyword evidence="10" id="KW-1185">Reference proteome</keyword>
<dbReference type="InterPro" id="IPR000620">
    <property type="entry name" value="EamA_dom"/>
</dbReference>
<evidence type="ECO:0000256" key="6">
    <source>
        <dbReference type="ARBA" id="ARBA00023136"/>
    </source>
</evidence>
<dbReference type="Proteomes" id="UP000604661">
    <property type="component" value="Unassembled WGS sequence"/>
</dbReference>
<comment type="subcellular location">
    <subcellularLocation>
        <location evidence="1">Cell membrane</location>
        <topology evidence="1">Multi-pass membrane protein</topology>
    </subcellularLocation>
</comment>
<keyword evidence="3" id="KW-1003">Cell membrane</keyword>
<comment type="similarity">
    <text evidence="2">Belongs to the EamA transporter family.</text>
</comment>
<dbReference type="PANTHER" id="PTHR42920:SF5">
    <property type="entry name" value="EAMA DOMAIN-CONTAINING PROTEIN"/>
    <property type="match status" value="1"/>
</dbReference>
<feature type="transmembrane region" description="Helical" evidence="7">
    <location>
        <begin position="148"/>
        <end position="167"/>
    </location>
</feature>
<feature type="transmembrane region" description="Helical" evidence="7">
    <location>
        <begin position="12"/>
        <end position="31"/>
    </location>
</feature>
<dbReference type="Pfam" id="PF00892">
    <property type="entry name" value="EamA"/>
    <property type="match status" value="2"/>
</dbReference>
<evidence type="ECO:0000256" key="3">
    <source>
        <dbReference type="ARBA" id="ARBA00022475"/>
    </source>
</evidence>
<proteinExistence type="inferred from homology"/>
<reference evidence="9 10" key="1">
    <citation type="journal article" date="2020" name="ISME J.">
        <title>Comparative genomics reveals insights into cyanobacterial evolution and habitat adaptation.</title>
        <authorList>
            <person name="Chen M.Y."/>
            <person name="Teng W.K."/>
            <person name="Zhao L."/>
            <person name="Hu C.X."/>
            <person name="Zhou Y.K."/>
            <person name="Han B.P."/>
            <person name="Song L.R."/>
            <person name="Shu W.S."/>
        </authorList>
    </citation>
    <scope>NUCLEOTIDE SEQUENCE [LARGE SCALE GENOMIC DNA]</scope>
    <source>
        <strain evidence="9 10">FACHB-391</strain>
    </source>
</reference>
<evidence type="ECO:0000259" key="8">
    <source>
        <dbReference type="Pfam" id="PF00892"/>
    </source>
</evidence>
<dbReference type="InterPro" id="IPR051258">
    <property type="entry name" value="Diverse_Substrate_Transporter"/>
</dbReference>
<dbReference type="PANTHER" id="PTHR42920">
    <property type="entry name" value="OS03G0707200 PROTEIN-RELATED"/>
    <property type="match status" value="1"/>
</dbReference>
<dbReference type="SUPFAM" id="SSF103481">
    <property type="entry name" value="Multidrug resistance efflux transporter EmrE"/>
    <property type="match status" value="2"/>
</dbReference>
<name>A0ABR8FAL6_NOSLI</name>
<feature type="transmembrane region" description="Helical" evidence="7">
    <location>
        <begin position="238"/>
        <end position="256"/>
    </location>
</feature>
<feature type="transmembrane region" description="Helical" evidence="7">
    <location>
        <begin position="118"/>
        <end position="136"/>
    </location>
</feature>
<organism evidence="9 10">
    <name type="scientific">Nostoc linckia FACHB-391</name>
    <dbReference type="NCBI Taxonomy" id="2692906"/>
    <lineage>
        <taxon>Bacteria</taxon>
        <taxon>Bacillati</taxon>
        <taxon>Cyanobacteriota</taxon>
        <taxon>Cyanophyceae</taxon>
        <taxon>Nostocales</taxon>
        <taxon>Nostocaceae</taxon>
        <taxon>Nostoc</taxon>
    </lineage>
</organism>
<protein>
    <submittedName>
        <fullName evidence="9">DMT family transporter</fullName>
    </submittedName>
</protein>
<dbReference type="InterPro" id="IPR037185">
    <property type="entry name" value="EmrE-like"/>
</dbReference>
<feature type="transmembrane region" description="Helical" evidence="7">
    <location>
        <begin position="206"/>
        <end position="226"/>
    </location>
</feature>
<feature type="transmembrane region" description="Helical" evidence="7">
    <location>
        <begin position="37"/>
        <end position="58"/>
    </location>
</feature>
<dbReference type="EMBL" id="JACJTE010000132">
    <property type="protein sequence ID" value="MBD2566019.1"/>
    <property type="molecule type" value="Genomic_DNA"/>
</dbReference>
<accession>A0ABR8FAL6</accession>
<feature type="transmembrane region" description="Helical" evidence="7">
    <location>
        <begin position="174"/>
        <end position="194"/>
    </location>
</feature>
<feature type="domain" description="EamA" evidence="8">
    <location>
        <begin position="12"/>
        <end position="137"/>
    </location>
</feature>
<evidence type="ECO:0000256" key="1">
    <source>
        <dbReference type="ARBA" id="ARBA00004651"/>
    </source>
</evidence>
<keyword evidence="5 7" id="KW-1133">Transmembrane helix</keyword>
<feature type="transmembrane region" description="Helical" evidence="7">
    <location>
        <begin position="262"/>
        <end position="280"/>
    </location>
</feature>